<dbReference type="Pfam" id="PF07700">
    <property type="entry name" value="HNOB"/>
    <property type="match status" value="1"/>
</dbReference>
<sequence length="185" mass="20693">MYTLVGRSLESFLRSSYGDAFWQDLVQGALPERASRPLLVHTSPQETRRLVFLASRRLGKPVAEIAEDLGAWVVRLEGVRRLLRFSGPNFVEFIRSLEELPGRALLVLPHFPLPELSVVSEGVEDYEIYVSHRPRGWIWAIAGMLRGMADDYGTLALIAVAGNRITLRVVLEEHAAGRPFALSAE</sequence>
<organism evidence="2 3">
    <name type="scientific">Paracoccus yeei</name>
    <dbReference type="NCBI Taxonomy" id="147645"/>
    <lineage>
        <taxon>Bacteria</taxon>
        <taxon>Pseudomonadati</taxon>
        <taxon>Pseudomonadota</taxon>
        <taxon>Alphaproteobacteria</taxon>
        <taxon>Rhodobacterales</taxon>
        <taxon>Paracoccaceae</taxon>
        <taxon>Paracoccus</taxon>
    </lineage>
</organism>
<dbReference type="InterPro" id="IPR011644">
    <property type="entry name" value="Heme_NO-bd"/>
</dbReference>
<dbReference type="SUPFAM" id="SSF111126">
    <property type="entry name" value="Ligand-binding domain in the NO signalling and Golgi transport"/>
    <property type="match status" value="1"/>
</dbReference>
<protein>
    <submittedName>
        <fullName evidence="2">Heme NO-binding protein</fullName>
    </submittedName>
</protein>
<dbReference type="GO" id="GO:0020037">
    <property type="term" value="F:heme binding"/>
    <property type="evidence" value="ECO:0007669"/>
    <property type="project" value="InterPro"/>
</dbReference>
<dbReference type="eggNOG" id="COG1060">
    <property type="taxonomic scope" value="Bacteria"/>
</dbReference>
<gene>
    <name evidence="2" type="ORF">A6J80_04295</name>
</gene>
<keyword evidence="3" id="KW-1185">Reference proteome</keyword>
<reference evidence="2" key="1">
    <citation type="submission" date="2017-12" db="EMBL/GenBank/DDBJ databases">
        <title>FDA dAtabase for Regulatory Grade micrObial Sequences (FDA-ARGOS): Supporting development and validation of Infectious Disease Dx tests.</title>
        <authorList>
            <person name="Campos J."/>
            <person name="Goldberg B."/>
            <person name="Tallon L."/>
            <person name="Sadzewicz L."/>
            <person name="Sengamalay N."/>
            <person name="Ott S."/>
            <person name="Godinez A."/>
            <person name="Nagaraj S."/>
            <person name="Vyas G."/>
            <person name="Aluvathingal J."/>
            <person name="Nadendla S."/>
            <person name="Geyer C."/>
            <person name="Nandy P."/>
            <person name="Hobson J."/>
            <person name="Sichtig H."/>
        </authorList>
    </citation>
    <scope>NUCLEOTIDE SEQUENCE</scope>
    <source>
        <strain evidence="2">FDAARGOS_252</strain>
    </source>
</reference>
<evidence type="ECO:0000313" key="2">
    <source>
        <dbReference type="EMBL" id="ARC35705.1"/>
    </source>
</evidence>
<dbReference type="EMBL" id="CP020442">
    <property type="protein sequence ID" value="ARC35705.1"/>
    <property type="molecule type" value="Genomic_DNA"/>
</dbReference>
<dbReference type="AlphaFoldDB" id="A0A1V0GPF0"/>
<dbReference type="InterPro" id="IPR024096">
    <property type="entry name" value="NO_sig/Golgi_transp_ligand-bd"/>
</dbReference>
<proteinExistence type="predicted"/>
<dbReference type="RefSeq" id="WP_080620630.1">
    <property type="nucleotide sequence ID" value="NZ_CAWMZI010000001.1"/>
</dbReference>
<evidence type="ECO:0000259" key="1">
    <source>
        <dbReference type="Pfam" id="PF07700"/>
    </source>
</evidence>
<name>A0A1V0GPF0_9RHOB</name>
<dbReference type="Gene3D" id="3.90.1520.10">
    <property type="entry name" value="H-NOX domain"/>
    <property type="match status" value="1"/>
</dbReference>
<accession>A0A1V0GPF0</accession>
<feature type="domain" description="Heme NO-binding" evidence="1">
    <location>
        <begin position="3"/>
        <end position="154"/>
    </location>
</feature>
<dbReference type="Proteomes" id="UP000191257">
    <property type="component" value="Chromosome"/>
</dbReference>
<dbReference type="InterPro" id="IPR038158">
    <property type="entry name" value="H-NOX_domain_sf"/>
</dbReference>
<evidence type="ECO:0000313" key="3">
    <source>
        <dbReference type="Proteomes" id="UP000191257"/>
    </source>
</evidence>
<dbReference type="STRING" id="147645.A6J80_04295"/>
<dbReference type="KEGG" id="pye:A6J80_04295"/>